<dbReference type="STRING" id="82805.SAMN04487998_2951"/>
<feature type="signal peptide" evidence="1">
    <location>
        <begin position="1"/>
        <end position="29"/>
    </location>
</feature>
<dbReference type="AlphaFoldDB" id="A0A1I0HIM9"/>
<proteinExistence type="predicted"/>
<dbReference type="Proteomes" id="UP000198697">
    <property type="component" value="Unassembled WGS sequence"/>
</dbReference>
<dbReference type="EMBL" id="FOHS01000003">
    <property type="protein sequence ID" value="SET83737.1"/>
    <property type="molecule type" value="Genomic_DNA"/>
</dbReference>
<feature type="chain" id="PRO_5011749712" evidence="1">
    <location>
        <begin position="30"/>
        <end position="798"/>
    </location>
</feature>
<dbReference type="Gene3D" id="2.60.40.4070">
    <property type="match status" value="1"/>
</dbReference>
<dbReference type="SUPFAM" id="SSF63829">
    <property type="entry name" value="Calcium-dependent phosphotriesterase"/>
    <property type="match status" value="2"/>
</dbReference>
<dbReference type="Gene3D" id="2.130.10.10">
    <property type="entry name" value="YVTN repeat-like/Quinoprotein amine dehydrogenase"/>
    <property type="match status" value="2"/>
</dbReference>
<dbReference type="Pfam" id="PF21544">
    <property type="entry name" value="PorZ_N_b_propeller"/>
    <property type="match status" value="1"/>
</dbReference>
<sequence>MRILRLSPARLLVFLLPLISLLPAGPVRAQAASAAGYGEWQLHLPTNRALALAEAGNRVYVAAQDAFFYFDKELGTTTLLSRRDGLNDVGVSTLAYDSVGQQLLVAYQNGNLDLLRLQDGKISNLNDIFRKDISGGKTVYQVQITGRRAYLAASFGIVVLDLDKREIRDSYTNIGPGGAVVRVYATAVAGGTLFAATSNGLMRTSLAGNPIDYRTWTTDLPARGGDPYRTLAVQQGRVVAGVSGDRLYAYAGPGSWQPLAGSPVGVAFRQLMPSSAGLLVTEQAQVSVLDVATGARRATLRPALLRNPQASLRSREGSFYVADFENGLLRVAADGQQAEQFLTNAPAGAQAFSVLADARTNTVDVFTGGHTDRYLQRGFFRGFYEFQQGQWTNITPITLPDPAQYPNPRDLTRGTRTADGTLYVGSYGDGLLEWKAPGEFRLFNPTSNQPNPLRSAIAEPIYTRVTDVTTDAENHVWVVNRHQIAGQSGLFVFDPVASSWRIIDYFAGSENLDRIALDDAGAAWVSRARAPNSGLGLVAHNPETRETRYYIQAVGRKDEGGNTTVRDINDIYDVVKDRAGDIWIGTNKGPAYFPNPGGAFDLQQDVGFQLPYIDRGGKNEQGFPTLDKQKISAIAIDGANRKWFATDNGLWLFTADANEVLLHFTTANSPLPSNTIVDVAVNDKTGQVFAVTDAGVVSYRGDATITEGKPSCASVFPNPVRPEYAGPVSISGLANNASVKITDVAGRLVYQTRANGGTVSWNLADYNGQRVRSGVYLVLSADADGKNGCVSKIAVVSK</sequence>
<dbReference type="InterPro" id="IPR011110">
    <property type="entry name" value="Reg_prop"/>
</dbReference>
<evidence type="ECO:0000313" key="4">
    <source>
        <dbReference type="Proteomes" id="UP000198697"/>
    </source>
</evidence>
<dbReference type="SUPFAM" id="SSF82171">
    <property type="entry name" value="DPP6 N-terminal domain-like"/>
    <property type="match status" value="1"/>
</dbReference>
<evidence type="ECO:0000259" key="2">
    <source>
        <dbReference type="Pfam" id="PF21544"/>
    </source>
</evidence>
<dbReference type="NCBIfam" id="TIGR04183">
    <property type="entry name" value="Por_Secre_tail"/>
    <property type="match status" value="1"/>
</dbReference>
<dbReference type="InterPro" id="IPR048954">
    <property type="entry name" value="PorZ_N"/>
</dbReference>
<evidence type="ECO:0000256" key="1">
    <source>
        <dbReference type="SAM" id="SignalP"/>
    </source>
</evidence>
<evidence type="ECO:0000313" key="3">
    <source>
        <dbReference type="EMBL" id="SET83737.1"/>
    </source>
</evidence>
<feature type="domain" description="PorZ N-terminal beta-propeller" evidence="2">
    <location>
        <begin position="59"/>
        <end position="217"/>
    </location>
</feature>
<name>A0A1I0HIM9_9BACT</name>
<keyword evidence="1" id="KW-0732">Signal</keyword>
<keyword evidence="4" id="KW-1185">Reference proteome</keyword>
<dbReference type="Pfam" id="PF07494">
    <property type="entry name" value="Reg_prop"/>
    <property type="match status" value="1"/>
</dbReference>
<accession>A0A1I0HIM9</accession>
<dbReference type="InterPro" id="IPR015943">
    <property type="entry name" value="WD40/YVTN_repeat-like_dom_sf"/>
</dbReference>
<gene>
    <name evidence="3" type="ORF">SAMN04487998_2951</name>
</gene>
<protein>
    <submittedName>
        <fullName evidence="3">Por secretion system C-terminal sorting domain-containing protein</fullName>
    </submittedName>
</protein>
<organism evidence="3 4">
    <name type="scientific">Hymenobacter actinosclerus</name>
    <dbReference type="NCBI Taxonomy" id="82805"/>
    <lineage>
        <taxon>Bacteria</taxon>
        <taxon>Pseudomonadati</taxon>
        <taxon>Bacteroidota</taxon>
        <taxon>Cytophagia</taxon>
        <taxon>Cytophagales</taxon>
        <taxon>Hymenobacteraceae</taxon>
        <taxon>Hymenobacter</taxon>
    </lineage>
</organism>
<dbReference type="InterPro" id="IPR026444">
    <property type="entry name" value="Secre_tail"/>
</dbReference>
<reference evidence="4" key="1">
    <citation type="submission" date="2016-10" db="EMBL/GenBank/DDBJ databases">
        <authorList>
            <person name="Varghese N."/>
            <person name="Submissions S."/>
        </authorList>
    </citation>
    <scope>NUCLEOTIDE SEQUENCE [LARGE SCALE GENOMIC DNA]</scope>
    <source>
        <strain evidence="4">DSM 15310</strain>
    </source>
</reference>